<accession>A0A917V245</accession>
<dbReference type="PROSITE" id="PS51318">
    <property type="entry name" value="TAT"/>
    <property type="match status" value="1"/>
</dbReference>
<dbReference type="AlphaFoldDB" id="A0A917V245"/>
<evidence type="ECO:0000313" key="5">
    <source>
        <dbReference type="Proteomes" id="UP000600449"/>
    </source>
</evidence>
<proteinExistence type="inferred from homology"/>
<dbReference type="RefSeq" id="WP_188909031.1">
    <property type="nucleotide sequence ID" value="NZ_BMMF01000001.1"/>
</dbReference>
<evidence type="ECO:0000256" key="1">
    <source>
        <dbReference type="ARBA" id="ARBA00004418"/>
    </source>
</evidence>
<dbReference type="Gene3D" id="3.40.190.10">
    <property type="entry name" value="Periplasmic binding protein-like II"/>
    <property type="match status" value="1"/>
</dbReference>
<dbReference type="GO" id="GO:0015833">
    <property type="term" value="P:peptide transport"/>
    <property type="evidence" value="ECO:0007669"/>
    <property type="project" value="TreeGrafter"/>
</dbReference>
<comment type="subcellular location">
    <subcellularLocation>
        <location evidence="1">Periplasm</location>
    </subcellularLocation>
</comment>
<sequence length="536" mass="58847">MDRRTFLKAGASAGVLAGIRPAPARAQGESVLRLAMTLSDIPQTTGMATQGAEGIRFITNTIYDGLLRWDLSQGETTAEMVPSLAESYEVDESGTVWTFRLRPGVVFHDGAPFTADDVVWNLEKLANRDAPQFDQAQANQAGNFLANIASYEKLDDLTVAITTTTPDSMFFYKVDRIGMSSRAHWEALGGDWAAFAAQPSGTGPFQLVDLVPRERAELVKNAAYWDPNRVPKVDRLVLYAMPDPTTRVAALLSGQVDWVEAPPPDTIPRIEQSGAQIVMNVYPHVWPFWLSFDEGSPFLDIDVRRAANLAIDREGIAQFLGGVARPAKGLVAETSPWFGSPTFDVRYDPEEARRLMAQAGYGPDNPCRIKLLTSQAGSGQMQPMPMSEICQENLNAVGFAVEVEVVDWEALRARRRARADGAENEGTFGLNNSWSFQDPDFGFMSAFMSNRAPPDGNNWGLYSDEKADELGRAAQMAFDPAERDAAIARLHEYLVDQSVWITVVHDMNPRALAANVTGFVAPQNWYVDLTSVSVTG</sequence>
<name>A0A917V245_9HYPH</name>
<protein>
    <submittedName>
        <fullName evidence="4">ABC transporter substrate-binding protein</fullName>
    </submittedName>
</protein>
<dbReference type="GO" id="GO:0043190">
    <property type="term" value="C:ATP-binding cassette (ABC) transporter complex"/>
    <property type="evidence" value="ECO:0007669"/>
    <property type="project" value="InterPro"/>
</dbReference>
<comment type="caution">
    <text evidence="4">The sequence shown here is derived from an EMBL/GenBank/DDBJ whole genome shotgun (WGS) entry which is preliminary data.</text>
</comment>
<reference evidence="4 5" key="1">
    <citation type="journal article" date="2014" name="Int. J. Syst. Evol. Microbiol.">
        <title>Complete genome sequence of Corynebacterium casei LMG S-19264T (=DSM 44701T), isolated from a smear-ripened cheese.</title>
        <authorList>
            <consortium name="US DOE Joint Genome Institute (JGI-PGF)"/>
            <person name="Walter F."/>
            <person name="Albersmeier A."/>
            <person name="Kalinowski J."/>
            <person name="Ruckert C."/>
        </authorList>
    </citation>
    <scope>NUCLEOTIDE SEQUENCE [LARGE SCALE GENOMIC DNA]</scope>
    <source>
        <strain evidence="4 5">CGMCC 1.9161</strain>
    </source>
</reference>
<dbReference type="PIRSF" id="PIRSF002741">
    <property type="entry name" value="MppA"/>
    <property type="match status" value="1"/>
</dbReference>
<dbReference type="PANTHER" id="PTHR30290:SF83">
    <property type="entry name" value="ABC TRANSPORTER SUBSTRATE-BINDING PROTEIN"/>
    <property type="match status" value="1"/>
</dbReference>
<comment type="similarity">
    <text evidence="2">Belongs to the bacterial solute-binding protein 5 family.</text>
</comment>
<dbReference type="Gene3D" id="3.10.105.10">
    <property type="entry name" value="Dipeptide-binding Protein, Domain 3"/>
    <property type="match status" value="1"/>
</dbReference>
<dbReference type="InterPro" id="IPR000914">
    <property type="entry name" value="SBP_5_dom"/>
</dbReference>
<dbReference type="Proteomes" id="UP000600449">
    <property type="component" value="Unassembled WGS sequence"/>
</dbReference>
<dbReference type="PANTHER" id="PTHR30290">
    <property type="entry name" value="PERIPLASMIC BINDING COMPONENT OF ABC TRANSPORTER"/>
    <property type="match status" value="1"/>
</dbReference>
<dbReference type="Gene3D" id="3.90.76.10">
    <property type="entry name" value="Dipeptide-binding Protein, Domain 1"/>
    <property type="match status" value="1"/>
</dbReference>
<dbReference type="GO" id="GO:0030288">
    <property type="term" value="C:outer membrane-bounded periplasmic space"/>
    <property type="evidence" value="ECO:0007669"/>
    <property type="project" value="UniProtKB-ARBA"/>
</dbReference>
<dbReference type="Pfam" id="PF00496">
    <property type="entry name" value="SBP_bac_5"/>
    <property type="match status" value="1"/>
</dbReference>
<organism evidence="4 5">
    <name type="scientific">Salinarimonas ramus</name>
    <dbReference type="NCBI Taxonomy" id="690164"/>
    <lineage>
        <taxon>Bacteria</taxon>
        <taxon>Pseudomonadati</taxon>
        <taxon>Pseudomonadota</taxon>
        <taxon>Alphaproteobacteria</taxon>
        <taxon>Hyphomicrobiales</taxon>
        <taxon>Salinarimonadaceae</taxon>
        <taxon>Salinarimonas</taxon>
    </lineage>
</organism>
<evidence type="ECO:0000313" key="4">
    <source>
        <dbReference type="EMBL" id="GGK20869.1"/>
    </source>
</evidence>
<dbReference type="InterPro" id="IPR039424">
    <property type="entry name" value="SBP_5"/>
</dbReference>
<dbReference type="CDD" id="cd08495">
    <property type="entry name" value="PBP2_NikA_DppA_OppA_like_8"/>
    <property type="match status" value="1"/>
</dbReference>
<dbReference type="InterPro" id="IPR006311">
    <property type="entry name" value="TAT_signal"/>
</dbReference>
<feature type="domain" description="Solute-binding protein family 5" evidence="3">
    <location>
        <begin position="79"/>
        <end position="446"/>
    </location>
</feature>
<dbReference type="GO" id="GO:1904680">
    <property type="term" value="F:peptide transmembrane transporter activity"/>
    <property type="evidence" value="ECO:0007669"/>
    <property type="project" value="TreeGrafter"/>
</dbReference>
<evidence type="ECO:0000256" key="2">
    <source>
        <dbReference type="ARBA" id="ARBA00005695"/>
    </source>
</evidence>
<dbReference type="SUPFAM" id="SSF53850">
    <property type="entry name" value="Periplasmic binding protein-like II"/>
    <property type="match status" value="1"/>
</dbReference>
<evidence type="ECO:0000259" key="3">
    <source>
        <dbReference type="Pfam" id="PF00496"/>
    </source>
</evidence>
<keyword evidence="5" id="KW-1185">Reference proteome</keyword>
<dbReference type="EMBL" id="BMMF01000001">
    <property type="protein sequence ID" value="GGK20869.1"/>
    <property type="molecule type" value="Genomic_DNA"/>
</dbReference>
<gene>
    <name evidence="4" type="ORF">GCM10011322_04380</name>
</gene>
<dbReference type="InterPro" id="IPR030678">
    <property type="entry name" value="Peptide/Ni-bd"/>
</dbReference>